<sequence length="153" mass="17313">MTHILIPSNFKEDTLGCLREVTQTFPGLQVNVTLFHAMGLSGSITDLLMLPREGQEKKLVSRHFLQECAQLKQELDEIASVEHCFFYGTTMAAFRNFLKANKTEFIVWPANYKHEAIDRLSQDPLPFLEKCGLPLISVSPRVPQPQPAMAQLL</sequence>
<organism evidence="1 2">
    <name type="scientific">Rufibacter immobilis</name>
    <dbReference type="NCBI Taxonomy" id="1348778"/>
    <lineage>
        <taxon>Bacteria</taxon>
        <taxon>Pseudomonadati</taxon>
        <taxon>Bacteroidota</taxon>
        <taxon>Cytophagia</taxon>
        <taxon>Cytophagales</taxon>
        <taxon>Hymenobacteraceae</taxon>
        <taxon>Rufibacter</taxon>
    </lineage>
</organism>
<name>A0A3M9MVZ9_9BACT</name>
<comment type="caution">
    <text evidence="1">The sequence shown here is derived from an EMBL/GenBank/DDBJ whole genome shotgun (WGS) entry which is preliminary data.</text>
</comment>
<dbReference type="Proteomes" id="UP000271010">
    <property type="component" value="Unassembled WGS sequence"/>
</dbReference>
<dbReference type="OrthoDB" id="893860at2"/>
<dbReference type="EMBL" id="RJJE01000009">
    <property type="protein sequence ID" value="RNI29706.1"/>
    <property type="molecule type" value="Genomic_DNA"/>
</dbReference>
<accession>A0A3M9MVZ9</accession>
<gene>
    <name evidence="1" type="ORF">EFA69_09125</name>
</gene>
<dbReference type="RefSeq" id="WP_123132790.1">
    <property type="nucleotide sequence ID" value="NZ_RJJE01000009.1"/>
</dbReference>
<reference evidence="1 2" key="1">
    <citation type="submission" date="2018-11" db="EMBL/GenBank/DDBJ databases">
        <title>Rufibacter latericius sp. nov., isolated from water in Baiyang Lake.</title>
        <authorList>
            <person name="Yang Y."/>
        </authorList>
    </citation>
    <scope>NUCLEOTIDE SEQUENCE [LARGE SCALE GENOMIC DNA]</scope>
    <source>
        <strain evidence="1 2">MCC P1</strain>
    </source>
</reference>
<evidence type="ECO:0000313" key="1">
    <source>
        <dbReference type="EMBL" id="RNI29706.1"/>
    </source>
</evidence>
<protein>
    <recommendedName>
        <fullName evidence="3">Universal stress protein</fullName>
    </recommendedName>
</protein>
<evidence type="ECO:0000313" key="2">
    <source>
        <dbReference type="Proteomes" id="UP000271010"/>
    </source>
</evidence>
<keyword evidence="2" id="KW-1185">Reference proteome</keyword>
<proteinExistence type="predicted"/>
<dbReference type="AlphaFoldDB" id="A0A3M9MVZ9"/>
<evidence type="ECO:0008006" key="3">
    <source>
        <dbReference type="Google" id="ProtNLM"/>
    </source>
</evidence>